<keyword evidence="7" id="KW-0411">Iron-sulfur</keyword>
<sequence>MDGYVGKILKVNLDNGTTSEIDTSNYVPDYIGGVGIAYRLVWENMDEDLTEFDPGNPLVFMTGPCSGTSLPSTGRTEISGLAPEGYPEPWVANSGFGGDFAAKLKYAGYDGVIIVGKAEEPVYLLISEDGVEVKDATHLWGLGTLKAQELLARNHSDDMGAALIGPAGENKVRWATVQARTENAAGQGGYGAVMGSKNLKAVVTIPGDTEITVADPEAVIEESKKISEELATPNQLEGELETEESQWTTRHQSCGFSACTGGFAGCLPVYYSNVPRKFTGSGTVSGVKYCVGNCGPWLYNGDWGDTNTALEVNKLCDDLSLNHWEAFAGLNWFLCNAYNEGELNELMGEELDMNEDAPHVYPDTTANVGFSKEFAVKFLRKIAHREGEDADILAEGTPRAAEEMGLEEIAKETHKHGYGPHWDGRYLHFIHYPVWVVSALAWAVQPRDPFNQQHGYPERLPSFVEEWAGDTNIMGTETLPYDTVVDLAAEVYGTENALTGWKNTELGYKDKEIPEIWHENRQLMKGSVPACDRQFPLIIDPREDDNIGDYEAELRMFNAVVGTDWSLEEMYEACEKIWNVYRSCHVLQGRTREQDETVIDYFKQPSDWPDEPQELDPDKFRDLLENYYEERGWDKENGWPTRDKLEELGLSDVADKLEEKGKLP</sequence>
<dbReference type="SUPFAM" id="SSF48310">
    <property type="entry name" value="Aldehyde ferredoxin oxidoreductase, C-terminal domains"/>
    <property type="match status" value="1"/>
</dbReference>
<dbReference type="InterPro" id="IPR013983">
    <property type="entry name" value="Ald_Fedxn_OxRdtase_N"/>
</dbReference>
<evidence type="ECO:0000256" key="2">
    <source>
        <dbReference type="ARBA" id="ARBA00011032"/>
    </source>
</evidence>
<dbReference type="InterPro" id="IPR001203">
    <property type="entry name" value="OxRdtase_Ald_Fedxn_C"/>
</dbReference>
<dbReference type="Gene3D" id="1.10.569.10">
    <property type="entry name" value="Aldehyde Ferredoxin Oxidoreductase Protein, subunit A, domain 2"/>
    <property type="match status" value="1"/>
</dbReference>
<dbReference type="Proteomes" id="UP000185744">
    <property type="component" value="Unassembled WGS sequence"/>
</dbReference>
<evidence type="ECO:0000313" key="10">
    <source>
        <dbReference type="EMBL" id="OKY78010.1"/>
    </source>
</evidence>
<evidence type="ECO:0000313" key="11">
    <source>
        <dbReference type="Proteomes" id="UP000185744"/>
    </source>
</evidence>
<protein>
    <submittedName>
        <fullName evidence="10">Aldehyde:ferredoxin oxidoreductase</fullName>
    </submittedName>
</protein>
<evidence type="ECO:0000256" key="1">
    <source>
        <dbReference type="ARBA" id="ARBA00001966"/>
    </source>
</evidence>
<name>A0A1Q6DUF7_METT1</name>
<dbReference type="GO" id="GO:0046872">
    <property type="term" value="F:metal ion binding"/>
    <property type="evidence" value="ECO:0007669"/>
    <property type="project" value="UniProtKB-KW"/>
</dbReference>
<organism evidence="10 11">
    <name type="scientific">Methanohalarchaeum thermophilum</name>
    <dbReference type="NCBI Taxonomy" id="1903181"/>
    <lineage>
        <taxon>Archaea</taxon>
        <taxon>Methanobacteriati</taxon>
        <taxon>Methanobacteriota</taxon>
        <taxon>Methanonatronarchaeia</taxon>
        <taxon>Methanonatronarchaeales</taxon>
        <taxon>Methanonatronarchaeaceae</taxon>
        <taxon>Candidatus Methanohalarchaeum</taxon>
    </lineage>
</organism>
<gene>
    <name evidence="10" type="ORF">BTN85_0488</name>
</gene>
<feature type="domain" description="Aldehyde ferredoxin oxidoreductase N-terminal" evidence="9">
    <location>
        <begin position="4"/>
        <end position="209"/>
    </location>
</feature>
<evidence type="ECO:0000259" key="9">
    <source>
        <dbReference type="SMART" id="SM00790"/>
    </source>
</evidence>
<evidence type="ECO:0000256" key="7">
    <source>
        <dbReference type="ARBA" id="ARBA00023014"/>
    </source>
</evidence>
<dbReference type="SMART" id="SM00790">
    <property type="entry name" value="AFOR_N"/>
    <property type="match status" value="1"/>
</dbReference>
<dbReference type="PANTHER" id="PTHR30038">
    <property type="entry name" value="ALDEHYDE FERREDOXIN OXIDOREDUCTASE"/>
    <property type="match status" value="1"/>
</dbReference>
<evidence type="ECO:0000256" key="6">
    <source>
        <dbReference type="ARBA" id="ARBA00023004"/>
    </source>
</evidence>
<dbReference type="InterPro" id="IPR013985">
    <property type="entry name" value="Ald_Fedxn_OxRdtase_dom3"/>
</dbReference>
<dbReference type="AlphaFoldDB" id="A0A1Q6DUF7"/>
<dbReference type="InterPro" id="IPR036021">
    <property type="entry name" value="Tungsten_al_ferr_oxy-like_C"/>
</dbReference>
<dbReference type="Pfam" id="PF02730">
    <property type="entry name" value="AFOR_N"/>
    <property type="match status" value="1"/>
</dbReference>
<dbReference type="SUPFAM" id="SSF56228">
    <property type="entry name" value="Aldehyde ferredoxin oxidoreductase, N-terminal domain"/>
    <property type="match status" value="1"/>
</dbReference>
<dbReference type="Pfam" id="PF01314">
    <property type="entry name" value="AFOR_C"/>
    <property type="match status" value="1"/>
</dbReference>
<dbReference type="GO" id="GO:0051539">
    <property type="term" value="F:4 iron, 4 sulfur cluster binding"/>
    <property type="evidence" value="ECO:0007669"/>
    <property type="project" value="UniProtKB-KW"/>
</dbReference>
<evidence type="ECO:0000256" key="4">
    <source>
        <dbReference type="ARBA" id="ARBA00022723"/>
    </source>
</evidence>
<dbReference type="Gene3D" id="1.10.599.10">
    <property type="entry name" value="Aldehyde Ferredoxin Oxidoreductase Protein, subunit A, domain 3"/>
    <property type="match status" value="1"/>
</dbReference>
<dbReference type="PANTHER" id="PTHR30038:SF0">
    <property type="entry name" value="TUNGSTEN-CONTAINING ALDEHYDE FERREDOXIN OXIDOREDUCTASE"/>
    <property type="match status" value="1"/>
</dbReference>
<accession>A0A1Q6DUF7</accession>
<dbReference type="InterPro" id="IPR051919">
    <property type="entry name" value="W-dependent_AOR"/>
</dbReference>
<reference evidence="10" key="1">
    <citation type="submission" date="2016-12" db="EMBL/GenBank/DDBJ databases">
        <title>Discovery of methanogenic haloarchaea.</title>
        <authorList>
            <person name="Sorokin D.Y."/>
            <person name="Makarova K.S."/>
            <person name="Abbas B."/>
            <person name="Ferrer M."/>
            <person name="Golyshin P.N."/>
        </authorList>
    </citation>
    <scope>NUCLEOTIDE SEQUENCE [LARGE SCALE GENOMIC DNA]</scope>
    <source>
        <strain evidence="10">HMET1</strain>
    </source>
</reference>
<dbReference type="GO" id="GO:0016625">
    <property type="term" value="F:oxidoreductase activity, acting on the aldehyde or oxo group of donors, iron-sulfur protein as acceptor"/>
    <property type="evidence" value="ECO:0007669"/>
    <property type="project" value="InterPro"/>
</dbReference>
<keyword evidence="4" id="KW-0479">Metal-binding</keyword>
<keyword evidence="11" id="KW-1185">Reference proteome</keyword>
<dbReference type="GO" id="GO:0009055">
    <property type="term" value="F:electron transfer activity"/>
    <property type="evidence" value="ECO:0007669"/>
    <property type="project" value="InterPro"/>
</dbReference>
<evidence type="ECO:0000256" key="3">
    <source>
        <dbReference type="ARBA" id="ARBA00022485"/>
    </source>
</evidence>
<evidence type="ECO:0000256" key="5">
    <source>
        <dbReference type="ARBA" id="ARBA00023002"/>
    </source>
</evidence>
<comment type="cofactor">
    <cofactor evidence="1">
        <name>[4Fe-4S] cluster</name>
        <dbReference type="ChEBI" id="CHEBI:49883"/>
    </cofactor>
</comment>
<comment type="cofactor">
    <cofactor evidence="8">
        <name>tungstopterin</name>
        <dbReference type="ChEBI" id="CHEBI:30402"/>
    </cofactor>
</comment>
<dbReference type="InParanoid" id="A0A1Q6DUF7"/>
<dbReference type="Gene3D" id="3.60.9.10">
    <property type="entry name" value="Aldehyde ferredoxin oxidoreductase, N-terminal domain"/>
    <property type="match status" value="1"/>
</dbReference>
<dbReference type="STRING" id="1903181.BTN85_0488"/>
<comment type="caution">
    <text evidence="10">The sequence shown here is derived from an EMBL/GenBank/DDBJ whole genome shotgun (WGS) entry which is preliminary data.</text>
</comment>
<keyword evidence="6" id="KW-0408">Iron</keyword>
<comment type="similarity">
    <text evidence="2">Belongs to the AOR/FOR family.</text>
</comment>
<keyword evidence="3" id="KW-0004">4Fe-4S</keyword>
<proteinExistence type="inferred from homology"/>
<evidence type="ECO:0000256" key="8">
    <source>
        <dbReference type="ARBA" id="ARBA00049934"/>
    </source>
</evidence>
<keyword evidence="5" id="KW-0560">Oxidoreductase</keyword>
<dbReference type="InterPro" id="IPR013984">
    <property type="entry name" value="Ald_Fedxn_OxRdtase_dom2"/>
</dbReference>
<dbReference type="EMBL" id="MSDW01000001">
    <property type="protein sequence ID" value="OKY78010.1"/>
    <property type="molecule type" value="Genomic_DNA"/>
</dbReference>
<dbReference type="InterPro" id="IPR036503">
    <property type="entry name" value="Ald_Fedxn_OxRdtase_N_sf"/>
</dbReference>